<sequence>MASPLVGQLLAEKGPQVLPIIIVDGQVVKESAYPSNDEFAQWTGMTEEELVAKPRTRLEFNTKSKL</sequence>
<reference evidence="1 2" key="1">
    <citation type="submission" date="2023-07" db="EMBL/GenBank/DDBJ databases">
        <title>Sorghum-associated microbial communities from plants grown in Nebraska, USA.</title>
        <authorList>
            <person name="Schachtman D."/>
        </authorList>
    </citation>
    <scope>NUCLEOTIDE SEQUENCE [LARGE SCALE GENOMIC DNA]</scope>
    <source>
        <strain evidence="1 2">DS1314</strain>
    </source>
</reference>
<dbReference type="Proteomes" id="UP001233836">
    <property type="component" value="Unassembled WGS sequence"/>
</dbReference>
<name>A0ABT9WDL0_9BACL</name>
<comment type="caution">
    <text evidence="1">The sequence shown here is derived from an EMBL/GenBank/DDBJ whole genome shotgun (WGS) entry which is preliminary data.</text>
</comment>
<gene>
    <name evidence="1" type="ORF">J2T19_002803</name>
</gene>
<proteinExistence type="predicted"/>
<keyword evidence="2" id="KW-1185">Reference proteome</keyword>
<evidence type="ECO:0000313" key="2">
    <source>
        <dbReference type="Proteomes" id="UP001233836"/>
    </source>
</evidence>
<protein>
    <submittedName>
        <fullName evidence="1">Uncharacterized protein</fullName>
    </submittedName>
</protein>
<accession>A0ABT9WDL0</accession>
<dbReference type="InterPro" id="IPR010712">
    <property type="entry name" value="Arsenical-R_ArsD"/>
</dbReference>
<dbReference type="EMBL" id="JAUSTI010000007">
    <property type="protein sequence ID" value="MDQ0171341.1"/>
    <property type="molecule type" value="Genomic_DNA"/>
</dbReference>
<dbReference type="Gene3D" id="3.40.30.10">
    <property type="entry name" value="Glutaredoxin"/>
    <property type="match status" value="1"/>
</dbReference>
<evidence type="ECO:0000313" key="1">
    <source>
        <dbReference type="EMBL" id="MDQ0171341.1"/>
    </source>
</evidence>
<dbReference type="Pfam" id="PF06953">
    <property type="entry name" value="ArsD"/>
    <property type="match status" value="1"/>
</dbReference>
<organism evidence="1 2">
    <name type="scientific">Paenibacillus tundrae</name>
    <dbReference type="NCBI Taxonomy" id="528187"/>
    <lineage>
        <taxon>Bacteria</taxon>
        <taxon>Bacillati</taxon>
        <taxon>Bacillota</taxon>
        <taxon>Bacilli</taxon>
        <taxon>Bacillales</taxon>
        <taxon>Paenibacillaceae</taxon>
        <taxon>Paenibacillus</taxon>
    </lineage>
</organism>